<feature type="transmembrane region" description="Helical" evidence="1">
    <location>
        <begin position="262"/>
        <end position="280"/>
    </location>
</feature>
<keyword evidence="1" id="KW-1133">Transmembrane helix</keyword>
<feature type="transmembrane region" description="Helical" evidence="1">
    <location>
        <begin position="398"/>
        <end position="424"/>
    </location>
</feature>
<accession>R4KGR6</accession>
<protein>
    <recommendedName>
        <fullName evidence="4">Citrate transporter</fullName>
    </recommendedName>
</protein>
<feature type="transmembrane region" description="Helical" evidence="1">
    <location>
        <begin position="236"/>
        <end position="256"/>
    </location>
</feature>
<keyword evidence="3" id="KW-1185">Reference proteome</keyword>
<organism evidence="2 3">
    <name type="scientific">Clostridium pasteurianum BC1</name>
    <dbReference type="NCBI Taxonomy" id="86416"/>
    <lineage>
        <taxon>Bacteria</taxon>
        <taxon>Bacillati</taxon>
        <taxon>Bacillota</taxon>
        <taxon>Clostridia</taxon>
        <taxon>Eubacteriales</taxon>
        <taxon>Clostridiaceae</taxon>
        <taxon>Clostridium</taxon>
    </lineage>
</organism>
<dbReference type="STRING" id="86416.Clopa_4060"/>
<feature type="transmembrane region" description="Helical" evidence="1">
    <location>
        <begin position="436"/>
        <end position="453"/>
    </location>
</feature>
<evidence type="ECO:0000256" key="1">
    <source>
        <dbReference type="SAM" id="Phobius"/>
    </source>
</evidence>
<evidence type="ECO:0008006" key="4">
    <source>
        <dbReference type="Google" id="ProtNLM"/>
    </source>
</evidence>
<dbReference type="KEGG" id="cpas:Clopa_4060"/>
<keyword evidence="1" id="KW-0472">Membrane</keyword>
<dbReference type="HOGENOM" id="CLU_046665_1_0_9"/>
<dbReference type="PATRIC" id="fig|86416.3.peg.4057"/>
<dbReference type="AlphaFoldDB" id="R4KGR6"/>
<name>R4KGR6_CLOPA</name>
<feature type="transmembrane region" description="Helical" evidence="1">
    <location>
        <begin position="355"/>
        <end position="378"/>
    </location>
</feature>
<reference evidence="2 3" key="1">
    <citation type="submission" date="2012-01" db="EMBL/GenBank/DDBJ databases">
        <title>Complete sequence of chromosome of Clostridium pasteurianum BC1.</title>
        <authorList>
            <consortium name="US DOE Joint Genome Institute"/>
            <person name="Lucas S."/>
            <person name="Han J."/>
            <person name="Lapidus A."/>
            <person name="Cheng J.-F."/>
            <person name="Goodwin L."/>
            <person name="Pitluck S."/>
            <person name="Peters L."/>
            <person name="Mikhailova N."/>
            <person name="Teshima H."/>
            <person name="Detter J.C."/>
            <person name="Han C."/>
            <person name="Tapia R."/>
            <person name="Land M."/>
            <person name="Hauser L."/>
            <person name="Kyrpides N."/>
            <person name="Ivanova N."/>
            <person name="Pagani I."/>
            <person name="Dunn J."/>
            <person name="Taghavi S."/>
            <person name="Francis A."/>
            <person name="van der Lelie D."/>
            <person name="Woyke T."/>
        </authorList>
    </citation>
    <scope>NUCLEOTIDE SEQUENCE [LARGE SCALE GENOMIC DNA]</scope>
    <source>
        <strain evidence="2 3">BC1</strain>
    </source>
</reference>
<sequence length="454" mass="48690">MIHLELIHYIYVAVIIAIITIMCFKKDVVLPCIVGIFIIGFIYSGSVMSSIQILYRAIVTSSKAFLEIVIIIALVNAMSKALSDLGADVIMINPIRKLMLNGKRAFFILGFTMLIFSWFIWPSPAVAFIGSLMVPAAIKSGLPEVWAAVALDLFGNGMALSSDYFIQGAPSITAKTAHIQDPLRIVKASFPLWIVMSSVTVISSAIIMGRDLKKIKNIEKSEIENIDNNSGLGSKIVAIGTPLFFMADVIIMYIFKLKGGDATALIGGTAIIIMCLASIVNYKFKNALGKVPLYIKDGAMFSMKVFAPVIIIGAFFFLGSKESAQEILGINTNGFLTDIGVFISQHIKMSRISVILIHSGISGMLGIGGSGFSGLPLIGTLAQVFSSNVHIDEASLAALGQIITIWIGGGTIIPWSVVPVAAICNVEPFEIVKKNIIPVLLGITAVIVTAIFIL</sequence>
<feature type="transmembrane region" description="Helical" evidence="1">
    <location>
        <begin position="190"/>
        <end position="208"/>
    </location>
</feature>
<evidence type="ECO:0000313" key="3">
    <source>
        <dbReference type="Proteomes" id="UP000013523"/>
    </source>
</evidence>
<dbReference type="eggNOG" id="COG1906">
    <property type="taxonomic scope" value="Bacteria"/>
</dbReference>
<proteinExistence type="predicted"/>
<gene>
    <name evidence="2" type="ORF">Clopa_4060</name>
</gene>
<feature type="transmembrane region" description="Helical" evidence="1">
    <location>
        <begin position="6"/>
        <end position="24"/>
    </location>
</feature>
<dbReference type="OrthoDB" id="8641791at2"/>
<keyword evidence="1" id="KW-0812">Transmembrane</keyword>
<dbReference type="RefSeq" id="WP_015617075.1">
    <property type="nucleotide sequence ID" value="NC_021182.1"/>
</dbReference>
<dbReference type="Proteomes" id="UP000013523">
    <property type="component" value="Chromosome"/>
</dbReference>
<feature type="transmembrane region" description="Helical" evidence="1">
    <location>
        <begin position="64"/>
        <end position="83"/>
    </location>
</feature>
<feature type="transmembrane region" description="Helical" evidence="1">
    <location>
        <begin position="104"/>
        <end position="121"/>
    </location>
</feature>
<feature type="transmembrane region" description="Helical" evidence="1">
    <location>
        <begin position="301"/>
        <end position="318"/>
    </location>
</feature>
<evidence type="ECO:0000313" key="2">
    <source>
        <dbReference type="EMBL" id="AGK98800.1"/>
    </source>
</evidence>
<dbReference type="EMBL" id="CP003261">
    <property type="protein sequence ID" value="AGK98800.1"/>
    <property type="molecule type" value="Genomic_DNA"/>
</dbReference>